<dbReference type="AlphaFoldDB" id="A0A840DA64"/>
<name>A0A840DA64_9BACE</name>
<accession>A0A840DA64</accession>
<evidence type="ECO:0000313" key="1">
    <source>
        <dbReference type="EMBL" id="MBB4045282.1"/>
    </source>
</evidence>
<sequence length="36" mass="3927">MVHTVVVDMVRAAEVARGNAELYAKPSPDRKTVTIT</sequence>
<proteinExistence type="predicted"/>
<protein>
    <submittedName>
        <fullName evidence="1">Uncharacterized protein</fullName>
    </submittedName>
</protein>
<reference evidence="1" key="1">
    <citation type="submission" date="2020-08" db="EMBL/GenBank/DDBJ databases">
        <title>Genomic Encyclopedia of Type Strains, Phase IV (KMG-IV): sequencing the most valuable type-strain genomes for metagenomic binning, comparative biology and taxonomic classification.</title>
        <authorList>
            <person name="Goeker M."/>
        </authorList>
    </citation>
    <scope>NUCLEOTIDE SEQUENCE [LARGE SCALE GENOMIC DNA]</scope>
    <source>
        <strain evidence="1">DSM 105720</strain>
    </source>
</reference>
<organism evidence="1 2">
    <name type="scientific">Bacteroides reticulotermitis</name>
    <dbReference type="NCBI Taxonomy" id="1133319"/>
    <lineage>
        <taxon>Bacteria</taxon>
        <taxon>Pseudomonadati</taxon>
        <taxon>Bacteroidota</taxon>
        <taxon>Bacteroidia</taxon>
        <taxon>Bacteroidales</taxon>
        <taxon>Bacteroidaceae</taxon>
        <taxon>Bacteroides</taxon>
    </lineage>
</organism>
<keyword evidence="2" id="KW-1185">Reference proteome</keyword>
<evidence type="ECO:0000313" key="2">
    <source>
        <dbReference type="Proteomes" id="UP000560658"/>
    </source>
</evidence>
<dbReference type="Proteomes" id="UP000560658">
    <property type="component" value="Unassembled WGS sequence"/>
</dbReference>
<dbReference type="EMBL" id="JACIER010000014">
    <property type="protein sequence ID" value="MBB4045282.1"/>
    <property type="molecule type" value="Genomic_DNA"/>
</dbReference>
<comment type="caution">
    <text evidence="1">The sequence shown here is derived from an EMBL/GenBank/DDBJ whole genome shotgun (WGS) entry which is preliminary data.</text>
</comment>
<gene>
    <name evidence="1" type="ORF">GGR06_003094</name>
</gene>